<organism evidence="9 10">
    <name type="scientific">Sphingomonas mollis</name>
    <dbReference type="NCBI Taxonomy" id="2795726"/>
    <lineage>
        <taxon>Bacteria</taxon>
        <taxon>Pseudomonadati</taxon>
        <taxon>Pseudomonadota</taxon>
        <taxon>Alphaproteobacteria</taxon>
        <taxon>Sphingomonadales</taxon>
        <taxon>Sphingomonadaceae</taxon>
        <taxon>Sphingomonas</taxon>
    </lineage>
</organism>
<dbReference type="InterPro" id="IPR005498">
    <property type="entry name" value="T4SS_VirB10/TraB/TrbI"/>
</dbReference>
<evidence type="ECO:0000313" key="9">
    <source>
        <dbReference type="EMBL" id="MBJ6123613.1"/>
    </source>
</evidence>
<evidence type="ECO:0000256" key="1">
    <source>
        <dbReference type="ARBA" id="ARBA00004162"/>
    </source>
</evidence>
<evidence type="ECO:0000256" key="5">
    <source>
        <dbReference type="ARBA" id="ARBA00022989"/>
    </source>
</evidence>
<dbReference type="NCBIfam" id="NF038091">
    <property type="entry name" value="T4SS_VirB10"/>
    <property type="match status" value="1"/>
</dbReference>
<keyword evidence="4 8" id="KW-0812">Transmembrane</keyword>
<feature type="transmembrane region" description="Helical" evidence="8">
    <location>
        <begin position="43"/>
        <end position="65"/>
    </location>
</feature>
<comment type="caution">
    <text evidence="9">The sequence shown here is derived from an EMBL/GenBank/DDBJ whole genome shotgun (WGS) entry which is preliminary data.</text>
</comment>
<comment type="subcellular location">
    <subcellularLocation>
        <location evidence="1">Cell membrane</location>
        <topology evidence="1">Single-pass membrane protein</topology>
    </subcellularLocation>
</comment>
<keyword evidence="10" id="KW-1185">Reference proteome</keyword>
<evidence type="ECO:0000256" key="6">
    <source>
        <dbReference type="ARBA" id="ARBA00023136"/>
    </source>
</evidence>
<evidence type="ECO:0000256" key="8">
    <source>
        <dbReference type="SAM" id="Phobius"/>
    </source>
</evidence>
<keyword evidence="5 8" id="KW-1133">Transmembrane helix</keyword>
<reference evidence="10" key="1">
    <citation type="submission" date="2020-12" db="EMBL/GenBank/DDBJ databases">
        <title>Hymenobacter sp.</title>
        <authorList>
            <person name="Kim M.K."/>
        </authorList>
    </citation>
    <scope>NUCLEOTIDE SEQUENCE [LARGE SCALE GENOMIC DNA]</scope>
    <source>
        <strain evidence="10">BT553</strain>
    </source>
</reference>
<dbReference type="Pfam" id="PF03743">
    <property type="entry name" value="TrbI"/>
    <property type="match status" value="1"/>
</dbReference>
<dbReference type="InterPro" id="IPR042217">
    <property type="entry name" value="T4SS_VirB10/TrbI"/>
</dbReference>
<dbReference type="Proteomes" id="UP000640426">
    <property type="component" value="Unassembled WGS sequence"/>
</dbReference>
<dbReference type="Gene3D" id="2.40.128.260">
    <property type="entry name" value="Type IV secretion system, VirB10/TraB/TrbI"/>
    <property type="match status" value="2"/>
</dbReference>
<gene>
    <name evidence="9" type="primary">virB10</name>
    <name evidence="9" type="ORF">JAO74_17680</name>
</gene>
<protein>
    <submittedName>
        <fullName evidence="9">Type IV secretion system protein VirB10</fullName>
    </submittedName>
</protein>
<dbReference type="EMBL" id="JAELXS010000017">
    <property type="protein sequence ID" value="MBJ6123613.1"/>
    <property type="molecule type" value="Genomic_DNA"/>
</dbReference>
<dbReference type="RefSeq" id="WP_199041389.1">
    <property type="nucleotide sequence ID" value="NZ_JAELXS010000017.1"/>
</dbReference>
<keyword evidence="6 8" id="KW-0472">Membrane</keyword>
<dbReference type="CDD" id="cd16429">
    <property type="entry name" value="VirB10"/>
    <property type="match status" value="1"/>
</dbReference>
<evidence type="ECO:0000256" key="2">
    <source>
        <dbReference type="ARBA" id="ARBA00010265"/>
    </source>
</evidence>
<proteinExistence type="inferred from homology"/>
<evidence type="ECO:0000313" key="10">
    <source>
        <dbReference type="Proteomes" id="UP000640426"/>
    </source>
</evidence>
<keyword evidence="3" id="KW-1003">Cell membrane</keyword>
<evidence type="ECO:0000256" key="4">
    <source>
        <dbReference type="ARBA" id="ARBA00022692"/>
    </source>
</evidence>
<sequence length="403" mass="41350">MSRISQGTGIASDAVPNDDEVVIDRGGVATSGIPGIATNKNRLFVGGSLIAAAAVFGIAAATGMLSSNDSKEKPALPATETAYRVKDDGVVAPQLADAGTDPNAPVVLTPDQVPAIDGTVTPAEQSVQTGQSSQSAPRKSEAQVLREAARRSTLVAYGGSNGGSDGATSAGQGGASNQASSTDAALTPTALDRLRQTSKIARVSASSVGNRDLALLAGAVLPCVLQTAMDSSQPGYATCVLPRDVYSDNGRVILMEKGTRVLGEYQGGIEQGRYRLFVVWNRAITPHGVAVALGSPASDPLGRSGLPGGVQSFFLQRFGAALLFSVVDAAGQIGGQAASDAIGSNNGVTNITRTPSQASQTIVANSQQIRPVLRKNQGEDVSIFVAQDFDFSHVYDLRLKTGR</sequence>
<feature type="region of interest" description="Disordered" evidence="7">
    <location>
        <begin position="94"/>
        <end position="183"/>
    </location>
</feature>
<evidence type="ECO:0000256" key="3">
    <source>
        <dbReference type="ARBA" id="ARBA00022475"/>
    </source>
</evidence>
<feature type="compositionally biased region" description="Polar residues" evidence="7">
    <location>
        <begin position="122"/>
        <end position="137"/>
    </location>
</feature>
<accession>A0ABS0XU94</accession>
<feature type="compositionally biased region" description="Polar residues" evidence="7">
    <location>
        <begin position="166"/>
        <end position="183"/>
    </location>
</feature>
<dbReference type="InterPro" id="IPR047695">
    <property type="entry name" value="T4SS_VirB10/PtlG"/>
</dbReference>
<evidence type="ECO:0000256" key="7">
    <source>
        <dbReference type="SAM" id="MobiDB-lite"/>
    </source>
</evidence>
<name>A0ABS0XU94_9SPHN</name>
<comment type="similarity">
    <text evidence="2">Belongs to the TrbI/VirB10 family.</text>
</comment>